<feature type="transmembrane region" description="Helical" evidence="8">
    <location>
        <begin position="204"/>
        <end position="223"/>
    </location>
</feature>
<name>A0A364KZZ7_TALAM</name>
<sequence>MKDGHARGSVTGAIELEPQARNFPTSSKEQRLNGTSNATTTQDVHMEREPDLETLSAESQHQSPAVVAHAIEKWNEPSINIRRLFATFWAFVIMGANDAAYGALIPYLETYYNLSYTIISLVFLAPVVGYAGAAIFNNSVHMYFGQRGVAALSSSAHLLAYVVNSVHPPYPVLIISFMFAGLGNGFADSAWNAWVANLANANELLGLLHGLYGLGAVLSPLIATSLVTKAEWPWFTFYYLMIGGAVLELGLTLFAFWKADKHDFRKRTAYANNSPDQQKDNRLKQALFSKAGGRVTWLCAAFLLGYVGTEVALGGWIVTFMIRVRHGGAFASGMTATGFWIGITVGRVVLGFVTPRIGEKIAIIVYLALAMAFELIFWLIPQFYVSAVAIAIEGFFLGPLFPAAVVAATKLLPKHLHVIAIGFAAALGGAGAAIFPFAVGAIAQSKGVQVLQPFVLALLVVVLGFWLLLPKMPKSRD</sequence>
<feature type="transmembrane region" description="Helical" evidence="8">
    <location>
        <begin position="418"/>
        <end position="444"/>
    </location>
</feature>
<evidence type="ECO:0000256" key="8">
    <source>
        <dbReference type="SAM" id="Phobius"/>
    </source>
</evidence>
<feature type="transmembrane region" description="Helical" evidence="8">
    <location>
        <begin position="172"/>
        <end position="192"/>
    </location>
</feature>
<dbReference type="PROSITE" id="PS50850">
    <property type="entry name" value="MFS"/>
    <property type="match status" value="1"/>
</dbReference>
<keyword evidence="11" id="KW-1185">Reference proteome</keyword>
<evidence type="ECO:0000256" key="1">
    <source>
        <dbReference type="ARBA" id="ARBA00004127"/>
    </source>
</evidence>
<feature type="region of interest" description="Disordered" evidence="7">
    <location>
        <begin position="1"/>
        <end position="45"/>
    </location>
</feature>
<evidence type="ECO:0000259" key="9">
    <source>
        <dbReference type="PROSITE" id="PS50850"/>
    </source>
</evidence>
<feature type="transmembrane region" description="Helical" evidence="8">
    <location>
        <begin position="361"/>
        <end position="380"/>
    </location>
</feature>
<accession>A0A364KZZ7</accession>
<evidence type="ECO:0000256" key="2">
    <source>
        <dbReference type="ARBA" id="ARBA00008335"/>
    </source>
</evidence>
<proteinExistence type="inferred from homology"/>
<evidence type="ECO:0000256" key="5">
    <source>
        <dbReference type="ARBA" id="ARBA00022989"/>
    </source>
</evidence>
<dbReference type="GO" id="GO:0016020">
    <property type="term" value="C:membrane"/>
    <property type="evidence" value="ECO:0007669"/>
    <property type="project" value="TreeGrafter"/>
</dbReference>
<dbReference type="InterPro" id="IPR020846">
    <property type="entry name" value="MFS_dom"/>
</dbReference>
<dbReference type="InterPro" id="IPR036259">
    <property type="entry name" value="MFS_trans_sf"/>
</dbReference>
<comment type="subcellular location">
    <subcellularLocation>
        <location evidence="1">Endomembrane system</location>
        <topology evidence="1">Multi-pass membrane protein</topology>
    </subcellularLocation>
</comment>
<dbReference type="PANTHER" id="PTHR23514">
    <property type="entry name" value="BYPASS OF STOP CODON PROTEIN 6"/>
    <property type="match status" value="1"/>
</dbReference>
<dbReference type="Pfam" id="PF07690">
    <property type="entry name" value="MFS_1"/>
    <property type="match status" value="1"/>
</dbReference>
<evidence type="ECO:0000256" key="3">
    <source>
        <dbReference type="ARBA" id="ARBA00022448"/>
    </source>
</evidence>
<comment type="caution">
    <text evidence="10">The sequence shown here is derived from an EMBL/GenBank/DDBJ whole genome shotgun (WGS) entry which is preliminary data.</text>
</comment>
<feature type="transmembrane region" description="Helical" evidence="8">
    <location>
        <begin position="114"/>
        <end position="136"/>
    </location>
</feature>
<dbReference type="RefSeq" id="XP_040733653.1">
    <property type="nucleotide sequence ID" value="XM_040877593.1"/>
</dbReference>
<evidence type="ECO:0000256" key="4">
    <source>
        <dbReference type="ARBA" id="ARBA00022692"/>
    </source>
</evidence>
<dbReference type="InterPro" id="IPR011701">
    <property type="entry name" value="MFS"/>
</dbReference>
<dbReference type="EMBL" id="MIKG01000009">
    <property type="protein sequence ID" value="RAO69137.1"/>
    <property type="molecule type" value="Genomic_DNA"/>
</dbReference>
<dbReference type="GO" id="GO:0012505">
    <property type="term" value="C:endomembrane system"/>
    <property type="evidence" value="ECO:0007669"/>
    <property type="project" value="UniProtKB-SubCell"/>
</dbReference>
<dbReference type="InterPro" id="IPR051788">
    <property type="entry name" value="MFS_Transporter"/>
</dbReference>
<comment type="similarity">
    <text evidence="2">Belongs to the major facilitator superfamily.</text>
</comment>
<feature type="compositionally biased region" description="Polar residues" evidence="7">
    <location>
        <begin position="22"/>
        <end position="43"/>
    </location>
</feature>
<dbReference type="PANTHER" id="PTHR23514:SF3">
    <property type="entry name" value="BYPASS OF STOP CODON PROTEIN 6"/>
    <property type="match status" value="1"/>
</dbReference>
<keyword evidence="5 8" id="KW-1133">Transmembrane helix</keyword>
<keyword evidence="4 8" id="KW-0812">Transmembrane</keyword>
<evidence type="ECO:0000256" key="7">
    <source>
        <dbReference type="SAM" id="MobiDB-lite"/>
    </source>
</evidence>
<feature type="transmembrane region" description="Helical" evidence="8">
    <location>
        <begin position="450"/>
        <end position="469"/>
    </location>
</feature>
<dbReference type="Gene3D" id="1.20.1250.20">
    <property type="entry name" value="MFS general substrate transporter like domains"/>
    <property type="match status" value="2"/>
</dbReference>
<organism evidence="10 11">
    <name type="scientific">Talaromyces amestolkiae</name>
    <dbReference type="NCBI Taxonomy" id="1196081"/>
    <lineage>
        <taxon>Eukaryota</taxon>
        <taxon>Fungi</taxon>
        <taxon>Dikarya</taxon>
        <taxon>Ascomycota</taxon>
        <taxon>Pezizomycotina</taxon>
        <taxon>Eurotiomycetes</taxon>
        <taxon>Eurotiomycetidae</taxon>
        <taxon>Eurotiales</taxon>
        <taxon>Trichocomaceae</taxon>
        <taxon>Talaromyces</taxon>
        <taxon>Talaromyces sect. Talaromyces</taxon>
    </lineage>
</organism>
<evidence type="ECO:0000313" key="10">
    <source>
        <dbReference type="EMBL" id="RAO69137.1"/>
    </source>
</evidence>
<reference evidence="10 11" key="1">
    <citation type="journal article" date="2017" name="Biotechnol. Biofuels">
        <title>Differential beta-glucosidase expression as a function of carbon source availability in Talaromyces amestolkiae: a genomic and proteomic approach.</title>
        <authorList>
            <person name="de Eugenio L.I."/>
            <person name="Mendez-Liter J.A."/>
            <person name="Nieto-Dominguez M."/>
            <person name="Alonso L."/>
            <person name="Gil-Munoz J."/>
            <person name="Barriuso J."/>
            <person name="Prieto A."/>
            <person name="Martinez M.J."/>
        </authorList>
    </citation>
    <scope>NUCLEOTIDE SEQUENCE [LARGE SCALE GENOMIC DNA]</scope>
    <source>
        <strain evidence="10 11">CIB</strain>
    </source>
</reference>
<dbReference type="FunFam" id="1.20.1250.20:FF:000308">
    <property type="entry name" value="MFS efflux transporter"/>
    <property type="match status" value="1"/>
</dbReference>
<evidence type="ECO:0000256" key="6">
    <source>
        <dbReference type="ARBA" id="ARBA00023136"/>
    </source>
</evidence>
<dbReference type="OrthoDB" id="413079at2759"/>
<dbReference type="FunFam" id="1.20.1250.20:FF:000467">
    <property type="entry name" value="Putative MFS transporter"/>
    <property type="match status" value="1"/>
</dbReference>
<evidence type="ECO:0000313" key="11">
    <source>
        <dbReference type="Proteomes" id="UP000249363"/>
    </source>
</evidence>
<feature type="transmembrane region" description="Helical" evidence="8">
    <location>
        <begin position="235"/>
        <end position="257"/>
    </location>
</feature>
<dbReference type="Proteomes" id="UP000249363">
    <property type="component" value="Unassembled WGS sequence"/>
</dbReference>
<dbReference type="SUPFAM" id="SSF103473">
    <property type="entry name" value="MFS general substrate transporter"/>
    <property type="match status" value="1"/>
</dbReference>
<dbReference type="GeneID" id="63794365"/>
<feature type="transmembrane region" description="Helical" evidence="8">
    <location>
        <begin position="328"/>
        <end position="349"/>
    </location>
</feature>
<protein>
    <recommendedName>
        <fullName evidence="9">Major facilitator superfamily (MFS) profile domain-containing protein</fullName>
    </recommendedName>
</protein>
<feature type="transmembrane region" description="Helical" evidence="8">
    <location>
        <begin position="295"/>
        <end position="322"/>
    </location>
</feature>
<keyword evidence="3" id="KW-0813">Transport</keyword>
<dbReference type="GO" id="GO:0022857">
    <property type="term" value="F:transmembrane transporter activity"/>
    <property type="evidence" value="ECO:0007669"/>
    <property type="project" value="InterPro"/>
</dbReference>
<feature type="transmembrane region" description="Helical" evidence="8">
    <location>
        <begin position="84"/>
        <end position="108"/>
    </location>
</feature>
<feature type="transmembrane region" description="Helical" evidence="8">
    <location>
        <begin position="386"/>
        <end position="406"/>
    </location>
</feature>
<feature type="domain" description="Major facilitator superfamily (MFS) profile" evidence="9">
    <location>
        <begin position="83"/>
        <end position="476"/>
    </location>
</feature>
<keyword evidence="6 8" id="KW-0472">Membrane</keyword>
<dbReference type="AlphaFoldDB" id="A0A364KZZ7"/>
<gene>
    <name evidence="10" type="ORF">BHQ10_005149</name>
</gene>